<gene>
    <name evidence="2" type="ORF">I598_0096</name>
</gene>
<accession>A0A161I0T9</accession>
<keyword evidence="1" id="KW-1133">Transmembrane helix</keyword>
<dbReference type="RefSeq" id="WP_198155719.1">
    <property type="nucleotide sequence ID" value="NZ_CP014209.1"/>
</dbReference>
<dbReference type="Proteomes" id="UP000076794">
    <property type="component" value="Chromosome"/>
</dbReference>
<evidence type="ECO:0000256" key="1">
    <source>
        <dbReference type="SAM" id="Phobius"/>
    </source>
</evidence>
<keyword evidence="3" id="KW-1185">Reference proteome</keyword>
<dbReference type="AlphaFoldDB" id="A0A161I0T9"/>
<organism evidence="2 3">
    <name type="scientific">Isoptericola dokdonensis DS-3</name>
    <dbReference type="NCBI Taxonomy" id="1300344"/>
    <lineage>
        <taxon>Bacteria</taxon>
        <taxon>Bacillati</taxon>
        <taxon>Actinomycetota</taxon>
        <taxon>Actinomycetes</taxon>
        <taxon>Micrococcales</taxon>
        <taxon>Promicromonosporaceae</taxon>
        <taxon>Isoptericola</taxon>
    </lineage>
</organism>
<feature type="transmembrane region" description="Helical" evidence="1">
    <location>
        <begin position="31"/>
        <end position="54"/>
    </location>
</feature>
<evidence type="ECO:0000313" key="2">
    <source>
        <dbReference type="EMBL" id="ANC29689.1"/>
    </source>
</evidence>
<reference evidence="2 3" key="1">
    <citation type="submission" date="2016-01" db="EMBL/GenBank/DDBJ databases">
        <title>Complete genome sequence of a soil Actinobacterium, Isoptericola dokdonensis DS-3.</title>
        <authorList>
            <person name="Kwon S.-K."/>
            <person name="Kim J.F."/>
        </authorList>
    </citation>
    <scope>NUCLEOTIDE SEQUENCE [LARGE SCALE GENOMIC DNA]</scope>
    <source>
        <strain evidence="2 3">DS-3</strain>
    </source>
</reference>
<dbReference type="STRING" id="1300344.I598_0096"/>
<protein>
    <submittedName>
        <fullName evidence="2">Uncharacterized protein</fullName>
    </submittedName>
</protein>
<keyword evidence="1" id="KW-0472">Membrane</keyword>
<dbReference type="KEGG" id="ido:I598_0096"/>
<dbReference type="EMBL" id="CP014209">
    <property type="protein sequence ID" value="ANC29689.1"/>
    <property type="molecule type" value="Genomic_DNA"/>
</dbReference>
<dbReference type="PATRIC" id="fig|1300344.3.peg.90"/>
<name>A0A161I0T9_9MICO</name>
<evidence type="ECO:0000313" key="3">
    <source>
        <dbReference type="Proteomes" id="UP000076794"/>
    </source>
</evidence>
<sequence length="55" mass="5936">MPAKAKTVLIWLVVIFVIFAIYNSPDRASEVVSAIWDVVVNAVAAFGEFLGGLLN</sequence>
<feature type="transmembrane region" description="Helical" evidence="1">
    <location>
        <begin position="7"/>
        <end position="25"/>
    </location>
</feature>
<proteinExistence type="predicted"/>
<keyword evidence="1" id="KW-0812">Transmembrane</keyword>